<feature type="transmembrane region" description="Helical" evidence="1">
    <location>
        <begin position="326"/>
        <end position="353"/>
    </location>
</feature>
<dbReference type="RefSeq" id="WP_120321019.1">
    <property type="nucleotide sequence ID" value="NZ_BONH01000002.1"/>
</dbReference>
<gene>
    <name evidence="2" type="ORF">Cci01nite_09720</name>
</gene>
<feature type="transmembrane region" description="Helical" evidence="1">
    <location>
        <begin position="21"/>
        <end position="42"/>
    </location>
</feature>
<name>A0A8J3NXJ9_9ACTN</name>
<feature type="transmembrane region" description="Helical" evidence="1">
    <location>
        <begin position="373"/>
        <end position="396"/>
    </location>
</feature>
<comment type="caution">
    <text evidence="2">The sequence shown here is derived from an EMBL/GenBank/DDBJ whole genome shotgun (WGS) entry which is preliminary data.</text>
</comment>
<keyword evidence="1" id="KW-1133">Transmembrane helix</keyword>
<proteinExistence type="predicted"/>
<dbReference type="EMBL" id="BONH01000002">
    <property type="protein sequence ID" value="GIF95878.1"/>
    <property type="molecule type" value="Genomic_DNA"/>
</dbReference>
<reference evidence="2 3" key="1">
    <citation type="submission" date="2021-01" db="EMBL/GenBank/DDBJ databases">
        <title>Whole genome shotgun sequence of Catellatospora citrea NBRC 14495.</title>
        <authorList>
            <person name="Komaki H."/>
            <person name="Tamura T."/>
        </authorList>
    </citation>
    <scope>NUCLEOTIDE SEQUENCE [LARGE SCALE GENOMIC DNA]</scope>
    <source>
        <strain evidence="2 3">NBRC 14495</strain>
    </source>
</reference>
<feature type="transmembrane region" description="Helical" evidence="1">
    <location>
        <begin position="92"/>
        <end position="110"/>
    </location>
</feature>
<evidence type="ECO:0008006" key="4">
    <source>
        <dbReference type="Google" id="ProtNLM"/>
    </source>
</evidence>
<dbReference type="Proteomes" id="UP000659904">
    <property type="component" value="Unassembled WGS sequence"/>
</dbReference>
<feature type="transmembrane region" description="Helical" evidence="1">
    <location>
        <begin position="62"/>
        <end position="80"/>
    </location>
</feature>
<feature type="transmembrane region" description="Helical" evidence="1">
    <location>
        <begin position="236"/>
        <end position="253"/>
    </location>
</feature>
<keyword evidence="3" id="KW-1185">Reference proteome</keyword>
<keyword evidence="1" id="KW-0812">Transmembrane</keyword>
<evidence type="ECO:0000313" key="2">
    <source>
        <dbReference type="EMBL" id="GIF95878.1"/>
    </source>
</evidence>
<evidence type="ECO:0000313" key="3">
    <source>
        <dbReference type="Proteomes" id="UP000659904"/>
    </source>
</evidence>
<feature type="transmembrane region" description="Helical" evidence="1">
    <location>
        <begin position="285"/>
        <end position="305"/>
    </location>
</feature>
<evidence type="ECO:0000256" key="1">
    <source>
        <dbReference type="SAM" id="Phobius"/>
    </source>
</evidence>
<accession>A0A8J3NXJ9</accession>
<feature type="transmembrane region" description="Helical" evidence="1">
    <location>
        <begin position="408"/>
        <end position="424"/>
    </location>
</feature>
<dbReference type="AlphaFoldDB" id="A0A8J3NXJ9"/>
<protein>
    <recommendedName>
        <fullName evidence="4">Integral membrane protein</fullName>
    </recommendedName>
</protein>
<organism evidence="2 3">
    <name type="scientific">Catellatospora citrea</name>
    <dbReference type="NCBI Taxonomy" id="53366"/>
    <lineage>
        <taxon>Bacteria</taxon>
        <taxon>Bacillati</taxon>
        <taxon>Actinomycetota</taxon>
        <taxon>Actinomycetes</taxon>
        <taxon>Micromonosporales</taxon>
        <taxon>Micromonosporaceae</taxon>
        <taxon>Catellatospora</taxon>
    </lineage>
</organism>
<feature type="transmembrane region" description="Helical" evidence="1">
    <location>
        <begin position="436"/>
        <end position="452"/>
    </location>
</feature>
<sequence length="479" mass="48643">MLATRADTQPDAAAFPRADRITTALAAALVAGSIVAGLVLNLTGAPVQAEAAPLYALWRPHIGPGTPCALAVAAAAVLHGPRLAAALPWRRLLVASYAATVLWTLSLAMIDGWQRGLAGRLTAQAEYLTEVPGVTDIPAMLREFTGRILDFQPDSWTTHVSGHPPGALLVFVWLDRAGLGGGGAAALACVLVGALATVAVPVTLRALGRESAARAAVPFLVLLPGAVWVGASADGLFAGVTSTAIALLALALTAARRGRALSYGCAAGALLAFACYLSYGLVLLAPIALATVAVAVAAPPATTATTAPQLTAVPTAAAALGPRLRAVAPVLVAAAVGGALVVVAFTAAGFWWLDGYHLVVQRYYQGIASERAYGYWVFANVAALLLSAGPAAAVIVRRAAVALPRDRAAYVLLPAAAALSIAAADLSGLSKAEVERIWLSFAVWLPAGAALLPAAARRGWLAAGAATALIVNHLVLTIW</sequence>
<feature type="transmembrane region" description="Helical" evidence="1">
    <location>
        <begin position="459"/>
        <end position="478"/>
    </location>
</feature>
<feature type="transmembrane region" description="Helical" evidence="1">
    <location>
        <begin position="177"/>
        <end position="200"/>
    </location>
</feature>
<keyword evidence="1" id="KW-0472">Membrane</keyword>
<feature type="transmembrane region" description="Helical" evidence="1">
    <location>
        <begin position="212"/>
        <end position="230"/>
    </location>
</feature>